<keyword evidence="10" id="KW-1185">Reference proteome</keyword>
<evidence type="ECO:0000256" key="7">
    <source>
        <dbReference type="RuleBase" id="RU004504"/>
    </source>
</evidence>
<dbReference type="GO" id="GO:0016829">
    <property type="term" value="F:lyase activity"/>
    <property type="evidence" value="ECO:0007669"/>
    <property type="project" value="UniProtKB-KW"/>
</dbReference>
<name>D1Q045_9BACT</name>
<evidence type="ECO:0000256" key="4">
    <source>
        <dbReference type="ARBA" id="ARBA00022679"/>
    </source>
</evidence>
<keyword evidence="5" id="KW-0663">Pyridoxal phosphate</keyword>
<dbReference type="InterPro" id="IPR015421">
    <property type="entry name" value="PyrdxlP-dep_Trfase_major"/>
</dbReference>
<dbReference type="SUPFAM" id="SSF53383">
    <property type="entry name" value="PLP-dependent transferases"/>
    <property type="match status" value="1"/>
</dbReference>
<dbReference type="AlphaFoldDB" id="D1Q045"/>
<evidence type="ECO:0000256" key="1">
    <source>
        <dbReference type="ARBA" id="ARBA00001933"/>
    </source>
</evidence>
<protein>
    <recommendedName>
        <fullName evidence="3">cysteine desulfurase</fullName>
        <ecNumber evidence="3">2.8.1.7</ecNumber>
    </recommendedName>
</protein>
<comment type="caution">
    <text evidence="9">The sequence shown here is derived from an EMBL/GenBank/DDBJ whole genome shotgun (WGS) entry which is preliminary data.</text>
</comment>
<accession>D1Q045</accession>
<dbReference type="PROSITE" id="PS00595">
    <property type="entry name" value="AA_TRANSFER_CLASS_5"/>
    <property type="match status" value="1"/>
</dbReference>
<proteinExistence type="inferred from homology"/>
<dbReference type="InterPro" id="IPR010970">
    <property type="entry name" value="Cys_dSase_SufS"/>
</dbReference>
<keyword evidence="9" id="KW-0456">Lyase</keyword>
<dbReference type="EMBL" id="ACKS01000106">
    <property type="protein sequence ID" value="EFA43008.1"/>
    <property type="molecule type" value="Genomic_DNA"/>
</dbReference>
<dbReference type="InterPro" id="IPR020578">
    <property type="entry name" value="Aminotrans_V_PyrdxlP_BS"/>
</dbReference>
<dbReference type="InterPro" id="IPR000192">
    <property type="entry name" value="Aminotrans_V_dom"/>
</dbReference>
<dbReference type="Gene3D" id="3.40.640.10">
    <property type="entry name" value="Type I PLP-dependent aspartate aminotransferase-like (Major domain)"/>
    <property type="match status" value="1"/>
</dbReference>
<dbReference type="InterPro" id="IPR015424">
    <property type="entry name" value="PyrdxlP-dep_Trfase"/>
</dbReference>
<dbReference type="HOGENOM" id="CLU_003433_2_3_10"/>
<evidence type="ECO:0000256" key="6">
    <source>
        <dbReference type="ARBA" id="ARBA00050776"/>
    </source>
</evidence>
<evidence type="ECO:0000259" key="8">
    <source>
        <dbReference type="Pfam" id="PF00266"/>
    </source>
</evidence>
<keyword evidence="4" id="KW-0808">Transferase</keyword>
<gene>
    <name evidence="9" type="primary">sufS</name>
    <name evidence="9" type="ORF">HMPREF0645_2580</name>
</gene>
<dbReference type="GO" id="GO:0006534">
    <property type="term" value="P:cysteine metabolic process"/>
    <property type="evidence" value="ECO:0007669"/>
    <property type="project" value="InterPro"/>
</dbReference>
<evidence type="ECO:0000256" key="2">
    <source>
        <dbReference type="ARBA" id="ARBA00010447"/>
    </source>
</evidence>
<dbReference type="CDD" id="cd06453">
    <property type="entry name" value="SufS_like"/>
    <property type="match status" value="1"/>
</dbReference>
<feature type="domain" description="Aminotransferase class V" evidence="8">
    <location>
        <begin position="2"/>
        <end position="289"/>
    </location>
</feature>
<dbReference type="InterPro" id="IPR015422">
    <property type="entry name" value="PyrdxlP-dep_Trfase_small"/>
</dbReference>
<dbReference type="PANTHER" id="PTHR43586:SF8">
    <property type="entry name" value="CYSTEINE DESULFURASE 1, CHLOROPLASTIC"/>
    <property type="match status" value="1"/>
</dbReference>
<sequence length="300" mass="33291">MHEGDEIILSTMEHHSNIVPWQLQAERKRLTIKVIPMTDDGTLDMEAYANLFTERTRIVSVAHVSNVLGTVNPVADMIRIAHEHHVPVLIDGAQSAPHFRVDVQALDCDFFVFSGHKVYGPTGIGVLYGKEDWLDKLPPYQGGGEMIAHVSFEKTTFERPPLKFEAGTPDYVATHGLATALDYVTDLGLDNIARHEKELTKYALSQLRNIEGIKIYGHPSSSDEVGEAVISFNVGNIHHMDLGTLLDRLGIAVRTGHHCAQPLMDRLGVLGTVRASFALYNTKQEIDAFVDGLERVVKMF</sequence>
<evidence type="ECO:0000256" key="5">
    <source>
        <dbReference type="ARBA" id="ARBA00022898"/>
    </source>
</evidence>
<comment type="catalytic activity">
    <reaction evidence="6">
        <text>(sulfur carrier)-H + L-cysteine = (sulfur carrier)-SH + L-alanine</text>
        <dbReference type="Rhea" id="RHEA:43892"/>
        <dbReference type="Rhea" id="RHEA-COMP:14737"/>
        <dbReference type="Rhea" id="RHEA-COMP:14739"/>
        <dbReference type="ChEBI" id="CHEBI:29917"/>
        <dbReference type="ChEBI" id="CHEBI:35235"/>
        <dbReference type="ChEBI" id="CHEBI:57972"/>
        <dbReference type="ChEBI" id="CHEBI:64428"/>
        <dbReference type="EC" id="2.8.1.7"/>
    </reaction>
</comment>
<reference evidence="9 10" key="1">
    <citation type="submission" date="2009-10" db="EMBL/GenBank/DDBJ databases">
        <authorList>
            <person name="Qin X."/>
            <person name="Bachman B."/>
            <person name="Battles P."/>
            <person name="Bell A."/>
            <person name="Bess C."/>
            <person name="Bickham C."/>
            <person name="Chaboub L."/>
            <person name="Chen D."/>
            <person name="Coyle M."/>
            <person name="Deiros D.R."/>
            <person name="Dinh H."/>
            <person name="Forbes L."/>
            <person name="Fowler G."/>
            <person name="Francisco L."/>
            <person name="Fu Q."/>
            <person name="Gubbala S."/>
            <person name="Hale W."/>
            <person name="Han Y."/>
            <person name="Hemphill L."/>
            <person name="Highlander S.K."/>
            <person name="Hirani K."/>
            <person name="Hogues M."/>
            <person name="Jackson L."/>
            <person name="Jakkamsetti A."/>
            <person name="Javaid M."/>
            <person name="Jiang H."/>
            <person name="Korchina V."/>
            <person name="Kovar C."/>
            <person name="Lara F."/>
            <person name="Lee S."/>
            <person name="Mata R."/>
            <person name="Mathew T."/>
            <person name="Moen C."/>
            <person name="Morales K."/>
            <person name="Munidasa M."/>
            <person name="Nazareth L."/>
            <person name="Ngo R."/>
            <person name="Nguyen L."/>
            <person name="Okwuonu G."/>
            <person name="Ongeri F."/>
            <person name="Patil S."/>
            <person name="Petrosino J."/>
            <person name="Pham C."/>
            <person name="Pham P."/>
            <person name="Pu L.-L."/>
            <person name="Puazo M."/>
            <person name="Raj R."/>
            <person name="Reid J."/>
            <person name="Rouhana J."/>
            <person name="Saada N."/>
            <person name="Shang Y."/>
            <person name="Simmons D."/>
            <person name="Thornton R."/>
            <person name="Warren J."/>
            <person name="Weissenberger G."/>
            <person name="Zhang J."/>
            <person name="Zhang L."/>
            <person name="Zhou C."/>
            <person name="Zhu D."/>
            <person name="Muzny D."/>
            <person name="Worley K."/>
            <person name="Gibbs R."/>
        </authorList>
    </citation>
    <scope>NUCLEOTIDE SEQUENCE [LARGE SCALE GENOMIC DNA]</scope>
    <source>
        <strain evidence="9 10">DSM 17361</strain>
    </source>
</reference>
<dbReference type="GO" id="GO:0030170">
    <property type="term" value="F:pyridoxal phosphate binding"/>
    <property type="evidence" value="ECO:0007669"/>
    <property type="project" value="InterPro"/>
</dbReference>
<dbReference type="eggNOG" id="COG0520">
    <property type="taxonomic scope" value="Bacteria"/>
</dbReference>
<dbReference type="PANTHER" id="PTHR43586">
    <property type="entry name" value="CYSTEINE DESULFURASE"/>
    <property type="match status" value="1"/>
</dbReference>
<dbReference type="Gene3D" id="3.90.1150.10">
    <property type="entry name" value="Aspartate Aminotransferase, domain 1"/>
    <property type="match status" value="1"/>
</dbReference>
<evidence type="ECO:0000313" key="10">
    <source>
        <dbReference type="Proteomes" id="UP000003160"/>
    </source>
</evidence>
<comment type="similarity">
    <text evidence="2">Belongs to the class-V pyridoxal-phosphate-dependent aminotransferase family. Csd subfamily.</text>
</comment>
<evidence type="ECO:0000313" key="9">
    <source>
        <dbReference type="EMBL" id="EFA43008.1"/>
    </source>
</evidence>
<organism evidence="9 10">
    <name type="scientific">Hallella bergensis DSM 17361</name>
    <dbReference type="NCBI Taxonomy" id="585502"/>
    <lineage>
        <taxon>Bacteria</taxon>
        <taxon>Pseudomonadati</taxon>
        <taxon>Bacteroidota</taxon>
        <taxon>Bacteroidia</taxon>
        <taxon>Bacteroidales</taxon>
        <taxon>Prevotellaceae</taxon>
        <taxon>Hallella</taxon>
    </lineage>
</organism>
<comment type="cofactor">
    <cofactor evidence="1 7">
        <name>pyridoxal 5'-phosphate</name>
        <dbReference type="ChEBI" id="CHEBI:597326"/>
    </cofactor>
</comment>
<dbReference type="EC" id="2.8.1.7" evidence="3"/>
<dbReference type="Proteomes" id="UP000003160">
    <property type="component" value="Unassembled WGS sequence"/>
</dbReference>
<dbReference type="Pfam" id="PF00266">
    <property type="entry name" value="Aminotran_5"/>
    <property type="match status" value="1"/>
</dbReference>
<dbReference type="GO" id="GO:0031071">
    <property type="term" value="F:cysteine desulfurase activity"/>
    <property type="evidence" value="ECO:0007669"/>
    <property type="project" value="UniProtKB-EC"/>
</dbReference>
<evidence type="ECO:0000256" key="3">
    <source>
        <dbReference type="ARBA" id="ARBA00012239"/>
    </source>
</evidence>